<keyword evidence="2" id="KW-1133">Transmembrane helix</keyword>
<dbReference type="Gene3D" id="2.60.40.1120">
    <property type="entry name" value="Carboxypeptidase-like, regulatory domain"/>
    <property type="match status" value="1"/>
</dbReference>
<dbReference type="Proteomes" id="UP000320839">
    <property type="component" value="Chromosome"/>
</dbReference>
<dbReference type="EMBL" id="CP036317">
    <property type="protein sequence ID" value="QDV20870.1"/>
    <property type="molecule type" value="Genomic_DNA"/>
</dbReference>
<evidence type="ECO:0000256" key="2">
    <source>
        <dbReference type="SAM" id="Phobius"/>
    </source>
</evidence>
<dbReference type="InterPro" id="IPR052173">
    <property type="entry name" value="Beta-lactam_resp_regulator"/>
</dbReference>
<evidence type="ECO:0000313" key="4">
    <source>
        <dbReference type="EMBL" id="QDV20870.1"/>
    </source>
</evidence>
<feature type="transmembrane region" description="Helical" evidence="2">
    <location>
        <begin position="51"/>
        <end position="70"/>
    </location>
</feature>
<feature type="region of interest" description="Disordered" evidence="1">
    <location>
        <begin position="387"/>
        <end position="407"/>
    </location>
</feature>
<dbReference type="PANTHER" id="PTHR34978">
    <property type="entry name" value="POSSIBLE SENSOR-TRANSDUCER PROTEIN BLAR"/>
    <property type="match status" value="1"/>
</dbReference>
<feature type="transmembrane region" description="Helical" evidence="2">
    <location>
        <begin position="148"/>
        <end position="168"/>
    </location>
</feature>
<dbReference type="InterPro" id="IPR008969">
    <property type="entry name" value="CarboxyPept-like_regulatory"/>
</dbReference>
<dbReference type="Pfam" id="PF13620">
    <property type="entry name" value="CarboxypepD_reg"/>
    <property type="match status" value="1"/>
</dbReference>
<reference evidence="4 5" key="1">
    <citation type="submission" date="2019-02" db="EMBL/GenBank/DDBJ databases">
        <title>Deep-cultivation of Planctomycetes and their phenomic and genomic characterization uncovers novel biology.</title>
        <authorList>
            <person name="Wiegand S."/>
            <person name="Jogler M."/>
            <person name="Boedeker C."/>
            <person name="Pinto D."/>
            <person name="Vollmers J."/>
            <person name="Rivas-Marin E."/>
            <person name="Kohn T."/>
            <person name="Peeters S.H."/>
            <person name="Heuer A."/>
            <person name="Rast P."/>
            <person name="Oberbeckmann S."/>
            <person name="Bunk B."/>
            <person name="Jeske O."/>
            <person name="Meyerdierks A."/>
            <person name="Storesund J.E."/>
            <person name="Kallscheuer N."/>
            <person name="Luecker S."/>
            <person name="Lage O.M."/>
            <person name="Pohl T."/>
            <person name="Merkel B.J."/>
            <person name="Hornburger P."/>
            <person name="Mueller R.-W."/>
            <person name="Bruemmer F."/>
            <person name="Labrenz M."/>
            <person name="Spormann A.M."/>
            <person name="Op den Camp H."/>
            <person name="Overmann J."/>
            <person name="Amann R."/>
            <person name="Jetten M.S.M."/>
            <person name="Mascher T."/>
            <person name="Medema M.H."/>
            <person name="Devos D.P."/>
            <person name="Kaster A.-K."/>
            <person name="Ovreas L."/>
            <person name="Rohde M."/>
            <person name="Galperin M.Y."/>
            <person name="Jogler C."/>
        </authorList>
    </citation>
    <scope>NUCLEOTIDE SEQUENCE [LARGE SCALE GENOMIC DNA]</scope>
    <source>
        <strain evidence="4 5">Pan153</strain>
    </source>
</reference>
<dbReference type="PANTHER" id="PTHR34978:SF3">
    <property type="entry name" value="SLR0241 PROTEIN"/>
    <property type="match status" value="1"/>
</dbReference>
<evidence type="ECO:0000313" key="5">
    <source>
        <dbReference type="Proteomes" id="UP000320839"/>
    </source>
</evidence>
<dbReference type="InterPro" id="IPR008756">
    <property type="entry name" value="Peptidase_M56"/>
</dbReference>
<dbReference type="OrthoDB" id="279966at2"/>
<feature type="transmembrane region" description="Helical" evidence="2">
    <location>
        <begin position="12"/>
        <end position="39"/>
    </location>
</feature>
<proteinExistence type="predicted"/>
<accession>A0A518FX90</accession>
<sequence>MNETFFLHPDFSLWLCLTLVHSLWIWTVIALFVFTADWLMKRVRVEKRYGFHLAVLLLGLASLPLTFYYVKVRTTPIKPTVILSTAPHSASLPTVTPAEKPGDHTFSPARPTATPAPGIRSNEPPQRFTPLLDQQTSSLITQWDWKHYLPWIVGGYLLGVGIMLFRLLRSMLQVNRLSSRATQLTKGPLVEIVSSLADQWSLKLAPRIAETSELIVPTVVGLFRPLILLPTSMLSGLTPAELELILTHELAHIRRWDLWINLLQRLAETILFFNPGLWYVSRKISVLREFCCDEMTCNHQPCDQHAQRINYASALLRVLELAQPNHPQVADLSSLAVSGASPSEVRRRVARLFGEPLPEPFRLSRSLIYVTLLLCVMLGSAIWAGQSTSEKTGRSQSENQAAEVESGNSFQLQGNVEVIALGTYDTPEQRWWNLSGERLNSVPYQQQPRMITDNPGEIGRQILYRIRNLPASSSVRGVLIRQDPATGQQGVSLMGSSPFQKDQRPFPPGIFGNVFSVNEKRDRASVRISVASGAWKTKIKLPADNTFGDQGLTEGNRTGSAYHMQMSGPYAQQGQIVVVGTHDIQDHEVRIVAVDKEGKEHRASQSANSSISQNAFFTYRAYFKNLKLADVDYFAFQRRPFESVEIENLPLNPLKKEPATSRNSSAKKSTDRINVSGNILLEDSSPADSQGHLYYDSPGIQGTVGTFTDTFQGRFPAGPLILTYFPPNHAPVRLDVGTLKAGVPRNELKLILKPGHSHQLTILNEQGEPVPEATVVIHPTWGESGSGPIFPLKVNEQGALTLQHLADTSYDVKVSAPGYEPRQSKKLPVKADGTSTITLKASQRTTGRILDEAGKPVAGITLYLKHQFGGQQSNSFTGSGRGTFWGKPFSKTDQDGRYELTELTTGADYLFVIAAPDGRRAVLRDIQAGQDQDFVLPDRRDLRITFSKDFIQKYSIKNDSKVAVRQRVVCEPAEKTRYVELIGADVPIKLTESGGTAFFPGIVIDTQPQTQEVNVALQYHKGPHKTVPIADSGETHVEFELAQVDSDKEPMKTSSSAQPAAEKISVVVAKHMMLLNGRQPITWEELDRHFAQLKNPAEVRPAFYITRGALGAERAAVRLNQQIGKLQQKYHFRGSSQGTLSARTDYYYDHLKTEADLQPDPADKLTGRIVDLKGKPVADAEVVLITPVPESIGYKTYELALVQGHIRNPVEHIMTRSNSQGEFTLYPPAGKKYYIMALHPQQGFKFDSDDYFASQTEIKLLPWSGLKVNVAEVPGETQTVSLRTQVDARDGLPEISINQYWSDLPIEAQKQRFVYQQIPPINQTLISRMFQNKDGGGIGLAGVSVSLLPEEVREISLGPLSPQQAKQLEWMRNRSRRKN</sequence>
<evidence type="ECO:0000256" key="1">
    <source>
        <dbReference type="SAM" id="MobiDB-lite"/>
    </source>
</evidence>
<dbReference type="Pfam" id="PF05569">
    <property type="entry name" value="Peptidase_M56"/>
    <property type="match status" value="1"/>
</dbReference>
<dbReference type="SUPFAM" id="SSF49464">
    <property type="entry name" value="Carboxypeptidase regulatory domain-like"/>
    <property type="match status" value="2"/>
</dbReference>
<evidence type="ECO:0000259" key="3">
    <source>
        <dbReference type="Pfam" id="PF05569"/>
    </source>
</evidence>
<dbReference type="RefSeq" id="WP_145459405.1">
    <property type="nucleotide sequence ID" value="NZ_CP036317.1"/>
</dbReference>
<dbReference type="CDD" id="cd07341">
    <property type="entry name" value="M56_BlaR1_MecR1_like"/>
    <property type="match status" value="1"/>
</dbReference>
<keyword evidence="2" id="KW-0812">Transmembrane</keyword>
<keyword evidence="2" id="KW-0472">Membrane</keyword>
<gene>
    <name evidence="4" type="primary">blaR1_12</name>
    <name evidence="4" type="ORF">Pan153_55490</name>
</gene>
<name>A0A518FX90_9PLAN</name>
<organism evidence="4 5">
    <name type="scientific">Gimesia panareensis</name>
    <dbReference type="NCBI Taxonomy" id="2527978"/>
    <lineage>
        <taxon>Bacteria</taxon>
        <taxon>Pseudomonadati</taxon>
        <taxon>Planctomycetota</taxon>
        <taxon>Planctomycetia</taxon>
        <taxon>Planctomycetales</taxon>
        <taxon>Planctomycetaceae</taxon>
        <taxon>Gimesia</taxon>
    </lineage>
</organism>
<dbReference type="Gene3D" id="3.30.2010.10">
    <property type="entry name" value="Metalloproteases ('zincins'), catalytic domain"/>
    <property type="match status" value="1"/>
</dbReference>
<protein>
    <submittedName>
        <fullName evidence="4">Regulatory protein BlaR1</fullName>
    </submittedName>
</protein>
<feature type="domain" description="Peptidase M56" evidence="3">
    <location>
        <begin position="140"/>
        <end position="331"/>
    </location>
</feature>